<dbReference type="AlphaFoldDB" id="A0A0C9TFD4"/>
<accession>A0A0C9TFD4</accession>
<dbReference type="OrthoDB" id="3066115at2759"/>
<proteinExistence type="predicted"/>
<keyword evidence="3" id="KW-1185">Reference proteome</keyword>
<evidence type="ECO:0000256" key="1">
    <source>
        <dbReference type="SAM" id="MobiDB-lite"/>
    </source>
</evidence>
<reference evidence="3" key="2">
    <citation type="submission" date="2015-01" db="EMBL/GenBank/DDBJ databases">
        <title>Evolutionary Origins and Diversification of the Mycorrhizal Mutualists.</title>
        <authorList>
            <consortium name="DOE Joint Genome Institute"/>
            <consortium name="Mycorrhizal Genomics Consortium"/>
            <person name="Kohler A."/>
            <person name="Kuo A."/>
            <person name="Nagy L.G."/>
            <person name="Floudas D."/>
            <person name="Copeland A."/>
            <person name="Barry K.W."/>
            <person name="Cichocki N."/>
            <person name="Veneault-Fourrey C."/>
            <person name="LaButti K."/>
            <person name="Lindquist E.A."/>
            <person name="Lipzen A."/>
            <person name="Lundell T."/>
            <person name="Morin E."/>
            <person name="Murat C."/>
            <person name="Riley R."/>
            <person name="Ohm R."/>
            <person name="Sun H."/>
            <person name="Tunlid A."/>
            <person name="Henrissat B."/>
            <person name="Grigoriev I.V."/>
            <person name="Hibbett D.S."/>
            <person name="Martin F."/>
        </authorList>
    </citation>
    <scope>NUCLEOTIDE SEQUENCE [LARGE SCALE GENOMIC DNA]</scope>
    <source>
        <strain evidence="3">ATCC 200175</strain>
    </source>
</reference>
<organism evidence="2 3">
    <name type="scientific">Paxillus involutus ATCC 200175</name>
    <dbReference type="NCBI Taxonomy" id="664439"/>
    <lineage>
        <taxon>Eukaryota</taxon>
        <taxon>Fungi</taxon>
        <taxon>Dikarya</taxon>
        <taxon>Basidiomycota</taxon>
        <taxon>Agaricomycotina</taxon>
        <taxon>Agaricomycetes</taxon>
        <taxon>Agaricomycetidae</taxon>
        <taxon>Boletales</taxon>
        <taxon>Paxilineae</taxon>
        <taxon>Paxillaceae</taxon>
        <taxon>Paxillus</taxon>
    </lineage>
</organism>
<feature type="compositionally biased region" description="Polar residues" evidence="1">
    <location>
        <begin position="240"/>
        <end position="252"/>
    </location>
</feature>
<evidence type="ECO:0000313" key="3">
    <source>
        <dbReference type="Proteomes" id="UP000053647"/>
    </source>
</evidence>
<feature type="region of interest" description="Disordered" evidence="1">
    <location>
        <begin position="231"/>
        <end position="288"/>
    </location>
</feature>
<dbReference type="Pfam" id="PF14223">
    <property type="entry name" value="Retrotran_gag_2"/>
    <property type="match status" value="1"/>
</dbReference>
<protein>
    <recommendedName>
        <fullName evidence="4">Retrotransposon Copia-like N-terminal domain-containing protein</fullName>
    </recommendedName>
</protein>
<name>A0A0C9TFD4_PAXIN</name>
<evidence type="ECO:0008006" key="4">
    <source>
        <dbReference type="Google" id="ProtNLM"/>
    </source>
</evidence>
<dbReference type="HOGENOM" id="CLU_049074_0_0_1"/>
<feature type="compositionally biased region" description="Basic residues" evidence="1">
    <location>
        <begin position="256"/>
        <end position="272"/>
    </location>
</feature>
<gene>
    <name evidence="2" type="ORF">PAXINDRAFT_17324</name>
</gene>
<sequence>MADNNEMIKNVPKFNGRNFILWQPAMEAYLMQLEAWRVVNGTTTAPADAAARLAWDLLDNRAGGSIRLTLGPLFAHMALPQGAPVGNVITAGSRRTWQALQARFGDTGTAGVFVDFSQAVKFKIHDRDDVPTKLGELDSIFHRLTALALPENLRAMIMLSALPDSWDNIASTLLGTTAIAALTPNTIIPKIHEESARRKGHHISSNRLSVIKRTNTSQGCAVCKRTNHTTENHWYKPSDDQQAGPSNYQQASRGNTRGRGRGRGTRGTRGHGHGGNAPRGKGKGRAGNSAEVLVANAAEIYHGDYDDDYTSGYIEEYDDGTASNSADVTFPSLNNPSADEEAMNFFLEGIWNGTIYPPSGF</sequence>
<evidence type="ECO:0000313" key="2">
    <source>
        <dbReference type="EMBL" id="KIJ09593.1"/>
    </source>
</evidence>
<dbReference type="Proteomes" id="UP000053647">
    <property type="component" value="Unassembled WGS sequence"/>
</dbReference>
<reference evidence="2 3" key="1">
    <citation type="submission" date="2014-06" db="EMBL/GenBank/DDBJ databases">
        <authorList>
            <consortium name="DOE Joint Genome Institute"/>
            <person name="Kuo A."/>
            <person name="Kohler A."/>
            <person name="Nagy L.G."/>
            <person name="Floudas D."/>
            <person name="Copeland A."/>
            <person name="Barry K.W."/>
            <person name="Cichocki N."/>
            <person name="Veneault-Fourrey C."/>
            <person name="LaButti K."/>
            <person name="Lindquist E.A."/>
            <person name="Lipzen A."/>
            <person name="Lundell T."/>
            <person name="Morin E."/>
            <person name="Murat C."/>
            <person name="Sun H."/>
            <person name="Tunlid A."/>
            <person name="Henrissat B."/>
            <person name="Grigoriev I.V."/>
            <person name="Hibbett D.S."/>
            <person name="Martin F."/>
            <person name="Nordberg H.P."/>
            <person name="Cantor M.N."/>
            <person name="Hua S.X."/>
        </authorList>
    </citation>
    <scope>NUCLEOTIDE SEQUENCE [LARGE SCALE GENOMIC DNA]</scope>
    <source>
        <strain evidence="2 3">ATCC 200175</strain>
    </source>
</reference>
<dbReference type="EMBL" id="KN819449">
    <property type="protein sequence ID" value="KIJ09593.1"/>
    <property type="molecule type" value="Genomic_DNA"/>
</dbReference>